<evidence type="ECO:0000256" key="1">
    <source>
        <dbReference type="SAM" id="MobiDB-lite"/>
    </source>
</evidence>
<evidence type="ECO:0000313" key="2">
    <source>
        <dbReference type="EMBL" id="KAK2165153.1"/>
    </source>
</evidence>
<reference evidence="2" key="1">
    <citation type="journal article" date="2023" name="Mol. Biol. Evol.">
        <title>Third-Generation Sequencing Reveals the Adaptive Role of the Epigenome in Three Deep-Sea Polychaetes.</title>
        <authorList>
            <person name="Perez M."/>
            <person name="Aroh O."/>
            <person name="Sun Y."/>
            <person name="Lan Y."/>
            <person name="Juniper S.K."/>
            <person name="Young C.R."/>
            <person name="Angers B."/>
            <person name="Qian P.Y."/>
        </authorList>
    </citation>
    <scope>NUCLEOTIDE SEQUENCE</scope>
    <source>
        <strain evidence="2">P08H-3</strain>
    </source>
</reference>
<accession>A0AAD9K572</accession>
<gene>
    <name evidence="2" type="ORF">LSH36_54g07000</name>
</gene>
<evidence type="ECO:0000313" key="3">
    <source>
        <dbReference type="Proteomes" id="UP001208570"/>
    </source>
</evidence>
<sequence>MQRDLTTRDHQSPAINVCWKWYAPRGVCYAARLYGSLRTRGENLGSSQNKADHSESTSGCSVNTSNSDFIHQSAKLTPKDSVRHYEHKGRPHSVRDVPQAPDILNCSTPFRMVQHHVDKSVWNRQNKNDRNKSRVDKMSKNFNFCNQPQIITTGGRDQNTCDITPNCTTEIVGISV</sequence>
<proteinExistence type="predicted"/>
<comment type="caution">
    <text evidence="2">The sequence shown here is derived from an EMBL/GenBank/DDBJ whole genome shotgun (WGS) entry which is preliminary data.</text>
</comment>
<name>A0AAD9K572_9ANNE</name>
<protein>
    <submittedName>
        <fullName evidence="2">Uncharacterized protein</fullName>
    </submittedName>
</protein>
<dbReference type="Proteomes" id="UP001208570">
    <property type="component" value="Unassembled WGS sequence"/>
</dbReference>
<dbReference type="EMBL" id="JAODUP010000054">
    <property type="protein sequence ID" value="KAK2165153.1"/>
    <property type="molecule type" value="Genomic_DNA"/>
</dbReference>
<organism evidence="2 3">
    <name type="scientific">Paralvinella palmiformis</name>
    <dbReference type="NCBI Taxonomy" id="53620"/>
    <lineage>
        <taxon>Eukaryota</taxon>
        <taxon>Metazoa</taxon>
        <taxon>Spiralia</taxon>
        <taxon>Lophotrochozoa</taxon>
        <taxon>Annelida</taxon>
        <taxon>Polychaeta</taxon>
        <taxon>Sedentaria</taxon>
        <taxon>Canalipalpata</taxon>
        <taxon>Terebellida</taxon>
        <taxon>Terebelliformia</taxon>
        <taxon>Alvinellidae</taxon>
        <taxon>Paralvinella</taxon>
    </lineage>
</organism>
<keyword evidence="3" id="KW-1185">Reference proteome</keyword>
<feature type="region of interest" description="Disordered" evidence="1">
    <location>
        <begin position="42"/>
        <end position="64"/>
    </location>
</feature>
<dbReference type="AlphaFoldDB" id="A0AAD9K572"/>